<sequence>MQFEYWLEKSAIAYDEKSGMNLEPFFNGAINGGNEYIYQLLMSIDTDYLRLNGGKRAFRKLPELLKRGVTFTAEYQDYEKFLKSEAKRLNCEISQLEINDKDIDYKNLKW</sequence>
<dbReference type="EMBL" id="BAABCY010000104">
    <property type="protein sequence ID" value="GAA3584946.1"/>
    <property type="molecule type" value="Genomic_DNA"/>
</dbReference>
<protein>
    <submittedName>
        <fullName evidence="1">Uncharacterized protein</fullName>
    </submittedName>
</protein>
<dbReference type="Pfam" id="PF21845">
    <property type="entry name" value="DUF6904"/>
    <property type="match status" value="1"/>
</dbReference>
<dbReference type="InterPro" id="IPR054199">
    <property type="entry name" value="DUF6904"/>
</dbReference>
<evidence type="ECO:0000313" key="1">
    <source>
        <dbReference type="EMBL" id="GAA3584946.1"/>
    </source>
</evidence>
<name>A0ABP6YL10_9FLAO</name>
<organism evidence="1 2">
    <name type="scientific">Snuella lapsa</name>
    <dbReference type="NCBI Taxonomy" id="870481"/>
    <lineage>
        <taxon>Bacteria</taxon>
        <taxon>Pseudomonadati</taxon>
        <taxon>Bacteroidota</taxon>
        <taxon>Flavobacteriia</taxon>
        <taxon>Flavobacteriales</taxon>
        <taxon>Flavobacteriaceae</taxon>
        <taxon>Snuella</taxon>
    </lineage>
</organism>
<keyword evidence="2" id="KW-1185">Reference proteome</keyword>
<dbReference type="Proteomes" id="UP001500954">
    <property type="component" value="Unassembled WGS sequence"/>
</dbReference>
<evidence type="ECO:0000313" key="2">
    <source>
        <dbReference type="Proteomes" id="UP001500954"/>
    </source>
</evidence>
<comment type="caution">
    <text evidence="1">The sequence shown here is derived from an EMBL/GenBank/DDBJ whole genome shotgun (WGS) entry which is preliminary data.</text>
</comment>
<gene>
    <name evidence="1" type="ORF">GCM10022395_36150</name>
</gene>
<proteinExistence type="predicted"/>
<accession>A0ABP6YL10</accession>
<reference evidence="2" key="1">
    <citation type="journal article" date="2019" name="Int. J. Syst. Evol. Microbiol.">
        <title>The Global Catalogue of Microorganisms (GCM) 10K type strain sequencing project: providing services to taxonomists for standard genome sequencing and annotation.</title>
        <authorList>
            <consortium name="The Broad Institute Genomics Platform"/>
            <consortium name="The Broad Institute Genome Sequencing Center for Infectious Disease"/>
            <person name="Wu L."/>
            <person name="Ma J."/>
        </authorList>
    </citation>
    <scope>NUCLEOTIDE SEQUENCE [LARGE SCALE GENOMIC DNA]</scope>
    <source>
        <strain evidence="2">JCM 17111</strain>
    </source>
</reference>